<sequence>MFARSKTVHTRTIQINSAAHSNRCPFQSYRKYVFVS</sequence>
<dbReference type="AlphaFoldDB" id="A0A2P2P6B4"/>
<proteinExistence type="predicted"/>
<protein>
    <submittedName>
        <fullName evidence="1">Uncharacterized protein</fullName>
    </submittedName>
</protein>
<reference evidence="1" key="1">
    <citation type="submission" date="2018-02" db="EMBL/GenBank/DDBJ databases">
        <title>Rhizophora mucronata_Transcriptome.</title>
        <authorList>
            <person name="Meera S.P."/>
            <person name="Sreeshan A."/>
            <person name="Augustine A."/>
        </authorList>
    </citation>
    <scope>NUCLEOTIDE SEQUENCE</scope>
    <source>
        <tissue evidence="1">Leaf</tissue>
    </source>
</reference>
<organism evidence="1">
    <name type="scientific">Rhizophora mucronata</name>
    <name type="common">Asiatic mangrove</name>
    <dbReference type="NCBI Taxonomy" id="61149"/>
    <lineage>
        <taxon>Eukaryota</taxon>
        <taxon>Viridiplantae</taxon>
        <taxon>Streptophyta</taxon>
        <taxon>Embryophyta</taxon>
        <taxon>Tracheophyta</taxon>
        <taxon>Spermatophyta</taxon>
        <taxon>Magnoliopsida</taxon>
        <taxon>eudicotyledons</taxon>
        <taxon>Gunneridae</taxon>
        <taxon>Pentapetalae</taxon>
        <taxon>rosids</taxon>
        <taxon>fabids</taxon>
        <taxon>Malpighiales</taxon>
        <taxon>Rhizophoraceae</taxon>
        <taxon>Rhizophora</taxon>
    </lineage>
</organism>
<name>A0A2P2P6B4_RHIMU</name>
<evidence type="ECO:0000313" key="1">
    <source>
        <dbReference type="EMBL" id="MBX50203.1"/>
    </source>
</evidence>
<accession>A0A2P2P6B4</accession>
<dbReference type="EMBL" id="GGEC01069719">
    <property type="protein sequence ID" value="MBX50203.1"/>
    <property type="molecule type" value="Transcribed_RNA"/>
</dbReference>